<feature type="compositionally biased region" description="Basic residues" evidence="1">
    <location>
        <begin position="1"/>
        <end position="11"/>
    </location>
</feature>
<feature type="region of interest" description="Disordered" evidence="1">
    <location>
        <begin position="1"/>
        <end position="62"/>
    </location>
</feature>
<dbReference type="EMBL" id="KV423939">
    <property type="protein sequence ID" value="KZT59539.1"/>
    <property type="molecule type" value="Genomic_DNA"/>
</dbReference>
<dbReference type="AlphaFoldDB" id="A0A165HNZ8"/>
<feature type="region of interest" description="Disordered" evidence="1">
    <location>
        <begin position="308"/>
        <end position="341"/>
    </location>
</feature>
<dbReference type="Proteomes" id="UP000076842">
    <property type="component" value="Unassembled WGS sequence"/>
</dbReference>
<reference evidence="2 3" key="1">
    <citation type="journal article" date="2016" name="Mol. Biol. Evol.">
        <title>Comparative Genomics of Early-Diverging Mushroom-Forming Fungi Provides Insights into the Origins of Lignocellulose Decay Capabilities.</title>
        <authorList>
            <person name="Nagy L.G."/>
            <person name="Riley R."/>
            <person name="Tritt A."/>
            <person name="Adam C."/>
            <person name="Daum C."/>
            <person name="Floudas D."/>
            <person name="Sun H."/>
            <person name="Yadav J.S."/>
            <person name="Pangilinan J."/>
            <person name="Larsson K.H."/>
            <person name="Matsuura K."/>
            <person name="Barry K."/>
            <person name="Labutti K."/>
            <person name="Kuo R."/>
            <person name="Ohm R.A."/>
            <person name="Bhattacharya S.S."/>
            <person name="Shirouzu T."/>
            <person name="Yoshinaga Y."/>
            <person name="Martin F.M."/>
            <person name="Grigoriev I.V."/>
            <person name="Hibbett D.S."/>
        </authorList>
    </citation>
    <scope>NUCLEOTIDE SEQUENCE [LARGE SCALE GENOMIC DNA]</scope>
    <source>
        <strain evidence="2 3">HHB12733</strain>
    </source>
</reference>
<evidence type="ECO:0000313" key="2">
    <source>
        <dbReference type="EMBL" id="KZT59539.1"/>
    </source>
</evidence>
<keyword evidence="3" id="KW-1185">Reference proteome</keyword>
<evidence type="ECO:0000313" key="3">
    <source>
        <dbReference type="Proteomes" id="UP000076842"/>
    </source>
</evidence>
<accession>A0A165HNZ8</accession>
<feature type="compositionally biased region" description="Low complexity" evidence="1">
    <location>
        <begin position="36"/>
        <end position="46"/>
    </location>
</feature>
<organism evidence="2 3">
    <name type="scientific">Calocera cornea HHB12733</name>
    <dbReference type="NCBI Taxonomy" id="1353952"/>
    <lineage>
        <taxon>Eukaryota</taxon>
        <taxon>Fungi</taxon>
        <taxon>Dikarya</taxon>
        <taxon>Basidiomycota</taxon>
        <taxon>Agaricomycotina</taxon>
        <taxon>Dacrymycetes</taxon>
        <taxon>Dacrymycetales</taxon>
        <taxon>Dacrymycetaceae</taxon>
        <taxon>Calocera</taxon>
    </lineage>
</organism>
<feature type="compositionally biased region" description="Low complexity" evidence="1">
    <location>
        <begin position="323"/>
        <end position="333"/>
    </location>
</feature>
<gene>
    <name evidence="2" type="ORF">CALCODRAFT_481434</name>
</gene>
<protein>
    <submittedName>
        <fullName evidence="2">Uncharacterized protein</fullName>
    </submittedName>
</protein>
<name>A0A165HNZ8_9BASI</name>
<dbReference type="InParanoid" id="A0A165HNZ8"/>
<feature type="compositionally biased region" description="Low complexity" evidence="1">
    <location>
        <begin position="12"/>
        <end position="26"/>
    </location>
</feature>
<evidence type="ECO:0000256" key="1">
    <source>
        <dbReference type="SAM" id="MobiDB-lite"/>
    </source>
</evidence>
<proteinExistence type="predicted"/>
<sequence>MAKGKNNKRKSTAASTASHTKASPTSQAPPLPTSIPSNSAAAPSSNHVVPKHTNSAEHPGAPPLQWTFLDEYIKTAAYIPSCIGESKELVYLTQRDIALAKLDILGKHIVERMPDFEESRKRGQLQEDQYQKFKDMELAYRAKMQATDAALAAAPGSVTKTDTKGKGKSAALALPFPPYGHPQPYWSPTPEQLASPSLSKYTPGDIQILADLVQHAIRPPPGWKDREEAHVESNHYRPYAYTSDYVALCMIRKMHSYVSMARRGELTQKELDQVKAVAREHALKVLARHARTQASGVDEATQQLANMALAPSPTGGGDGAGMNGDAAGNAAGGKAKRKGGK</sequence>
<dbReference type="OrthoDB" id="3351744at2759"/>